<dbReference type="InterPro" id="IPR005532">
    <property type="entry name" value="SUMF_dom"/>
</dbReference>
<dbReference type="OrthoDB" id="659at2759"/>
<comment type="caution">
    <text evidence="3">The sequence shown here is derived from an EMBL/GenBank/DDBJ whole genome shotgun (WGS) entry which is preliminary data.</text>
</comment>
<reference evidence="3" key="1">
    <citation type="submission" date="2019-03" db="EMBL/GenBank/DDBJ databases">
        <title>Long read genome sequence of the mycoparasitic Pythium oligandrum ATCC 38472 isolated from sugarbeet rhizosphere.</title>
        <authorList>
            <person name="Gaulin E."/>
        </authorList>
    </citation>
    <scope>NUCLEOTIDE SEQUENCE</scope>
    <source>
        <strain evidence="3">ATCC 38472_TT</strain>
    </source>
</reference>
<gene>
    <name evidence="3" type="ORF">Poli38472_010643</name>
</gene>
<sequence>MLGRCVLWLWLSVLCVRAWDVQPDGYEVIDGPYPNEDVDAWYAQWKTWKEMELRTVRYDPKDKCNVYNMEEAQWTQRNFVQAFLMLHDRLIFDRESQKYTPDKYVNAMESRLGRLDSVLLWPAYPNIGIDNRNQWDLLRTLPGGLEALRALVDDFHQRGIRVIIPYNPWDTATRDETGLEDTVRMYLADVITLEKLTEALGVDGFNGDTMYGVPKSFYNCSRPLVATPEGGVPSAYLSHNPASWGYYFGFANFPPVARAKFLEPRHMVQICARWSLDRFVDLQTAFFNGVGYVVWENVWGIWNAMTERESEATKRAFHVLRAFNAFTTSSEWRPYAYRSVKDQVFASVFPHPTSQHQWLFTIINAADDTRTLELPLPSDTPNATVFRVFDVFRGRELGSFTPGACVELMLEPRGFGAVLVASPETPLDKVLSNFTSFMEERQLMTTKPLSDYSNTRKLLRQTMTRGNHVESDNTDGMVRITGAESWWFNVSGVQIEPVAAWTPTWPQFGTGVQFPWEDRPWNNHSVHLTIRDFYIDQSPVTNAQFYAFLQASQYKTNNLERFLEHWENRRDATSNAWKPVTEWTIPRDQDKSPVVYVSFEDARAYAAFYQKRLPHDWEWQYVASNGQKYDEFPWGGTTYDTTKLPTVHRGKNPPLPEPVGSHPASQSLVGGVQDLIGHVWQMTDQFCDAHTCGLLLRGGSFYEPVASTLADPNWYFPQALRATQHNRFLMLSEDYDRSAFVGFRCARSASEPSSKA</sequence>
<feature type="chain" id="PRO_5035481344" description="Sulfatase-modifying factor enzyme-like domain-containing protein" evidence="1">
    <location>
        <begin position="19"/>
        <end position="756"/>
    </location>
</feature>
<feature type="signal peptide" evidence="1">
    <location>
        <begin position="1"/>
        <end position="18"/>
    </location>
</feature>
<dbReference type="Proteomes" id="UP000794436">
    <property type="component" value="Unassembled WGS sequence"/>
</dbReference>
<organism evidence="3 4">
    <name type="scientific">Pythium oligandrum</name>
    <name type="common">Mycoparasitic fungus</name>
    <dbReference type="NCBI Taxonomy" id="41045"/>
    <lineage>
        <taxon>Eukaryota</taxon>
        <taxon>Sar</taxon>
        <taxon>Stramenopiles</taxon>
        <taxon>Oomycota</taxon>
        <taxon>Peronosporomycetes</taxon>
        <taxon>Pythiales</taxon>
        <taxon>Pythiaceae</taxon>
        <taxon>Pythium</taxon>
    </lineage>
</organism>
<dbReference type="Pfam" id="PF03781">
    <property type="entry name" value="FGE-sulfatase"/>
    <property type="match status" value="1"/>
</dbReference>
<dbReference type="Gene3D" id="3.20.20.80">
    <property type="entry name" value="Glycosidases"/>
    <property type="match status" value="1"/>
</dbReference>
<dbReference type="PANTHER" id="PTHR23150">
    <property type="entry name" value="SULFATASE MODIFYING FACTOR 1, 2"/>
    <property type="match status" value="1"/>
</dbReference>
<dbReference type="Gene3D" id="3.90.1580.10">
    <property type="entry name" value="paralog of FGE (formylglycine-generating enzyme)"/>
    <property type="match status" value="1"/>
</dbReference>
<evidence type="ECO:0000256" key="1">
    <source>
        <dbReference type="SAM" id="SignalP"/>
    </source>
</evidence>
<keyword evidence="1" id="KW-0732">Signal</keyword>
<feature type="domain" description="Sulfatase-modifying factor enzyme-like" evidence="2">
    <location>
        <begin position="524"/>
        <end position="747"/>
    </location>
</feature>
<dbReference type="AlphaFoldDB" id="A0A8K1C3D4"/>
<protein>
    <recommendedName>
        <fullName evidence="2">Sulfatase-modifying factor enzyme-like domain-containing protein</fullName>
    </recommendedName>
</protein>
<evidence type="ECO:0000259" key="2">
    <source>
        <dbReference type="Pfam" id="PF03781"/>
    </source>
</evidence>
<keyword evidence="4" id="KW-1185">Reference proteome</keyword>
<dbReference type="GO" id="GO:0120147">
    <property type="term" value="F:formylglycine-generating oxidase activity"/>
    <property type="evidence" value="ECO:0007669"/>
    <property type="project" value="TreeGrafter"/>
</dbReference>
<dbReference type="InterPro" id="IPR017853">
    <property type="entry name" value="GH"/>
</dbReference>
<dbReference type="InterPro" id="IPR016187">
    <property type="entry name" value="CTDL_fold"/>
</dbReference>
<accession>A0A8K1C3D4</accession>
<dbReference type="SUPFAM" id="SSF51445">
    <property type="entry name" value="(Trans)glycosidases"/>
    <property type="match status" value="1"/>
</dbReference>
<evidence type="ECO:0000313" key="3">
    <source>
        <dbReference type="EMBL" id="TMW55761.1"/>
    </source>
</evidence>
<proteinExistence type="predicted"/>
<dbReference type="InterPro" id="IPR051043">
    <property type="entry name" value="Sulfatase_Mod_Factor_Kinase"/>
</dbReference>
<evidence type="ECO:0000313" key="4">
    <source>
        <dbReference type="Proteomes" id="UP000794436"/>
    </source>
</evidence>
<dbReference type="EMBL" id="SPLM01000147">
    <property type="protein sequence ID" value="TMW55761.1"/>
    <property type="molecule type" value="Genomic_DNA"/>
</dbReference>
<dbReference type="PANTHER" id="PTHR23150:SF19">
    <property type="entry name" value="FORMYLGLYCINE-GENERATING ENZYME"/>
    <property type="match status" value="1"/>
</dbReference>
<dbReference type="InterPro" id="IPR042095">
    <property type="entry name" value="SUMF_sf"/>
</dbReference>
<dbReference type="SUPFAM" id="SSF56436">
    <property type="entry name" value="C-type lectin-like"/>
    <property type="match status" value="1"/>
</dbReference>
<name>A0A8K1C3D4_PYTOL</name>